<dbReference type="InterPro" id="IPR036412">
    <property type="entry name" value="HAD-like_sf"/>
</dbReference>
<dbReference type="GO" id="GO:0005829">
    <property type="term" value="C:cytosol"/>
    <property type="evidence" value="ECO:0007669"/>
    <property type="project" value="TreeGrafter"/>
</dbReference>
<reference evidence="1" key="1">
    <citation type="submission" date="2019-03" db="EMBL/GenBank/DDBJ databases">
        <title>Single cell metagenomics reveals metabolic interactions within the superorganism composed of flagellate Streblomastix strix and complex community of Bacteroidetes bacteria on its surface.</title>
        <authorList>
            <person name="Treitli S.C."/>
            <person name="Kolisko M."/>
            <person name="Husnik F."/>
            <person name="Keeling P."/>
            <person name="Hampl V."/>
        </authorList>
    </citation>
    <scope>NUCLEOTIDE SEQUENCE</scope>
    <source>
        <strain evidence="1">STM</strain>
    </source>
</reference>
<dbReference type="EMBL" id="SNRY01008634">
    <property type="protein sequence ID" value="KAA6308208.1"/>
    <property type="molecule type" value="Genomic_DNA"/>
</dbReference>
<name>A0A5J4PH80_9ZZZZ</name>
<dbReference type="PANTHER" id="PTHR10000">
    <property type="entry name" value="PHOSPHOSERINE PHOSPHATASE"/>
    <property type="match status" value="1"/>
</dbReference>
<dbReference type="Gene3D" id="3.40.50.1000">
    <property type="entry name" value="HAD superfamily/HAD-like"/>
    <property type="match status" value="1"/>
</dbReference>
<dbReference type="GO" id="GO:0016791">
    <property type="term" value="F:phosphatase activity"/>
    <property type="evidence" value="ECO:0007669"/>
    <property type="project" value="TreeGrafter"/>
</dbReference>
<accession>A0A5J4PH80</accession>
<protein>
    <submittedName>
        <fullName evidence="1">Putative bifunctional phosphatase/peptidyl-prolyl cis-trans isomerase</fullName>
    </submittedName>
</protein>
<dbReference type="Pfam" id="PF08282">
    <property type="entry name" value="Hydrolase_3"/>
    <property type="match status" value="1"/>
</dbReference>
<dbReference type="InterPro" id="IPR023214">
    <property type="entry name" value="HAD_sf"/>
</dbReference>
<comment type="caution">
    <text evidence="1">The sequence shown here is derived from an EMBL/GenBank/DDBJ whole genome shotgun (WGS) entry which is preliminary data.</text>
</comment>
<dbReference type="AlphaFoldDB" id="A0A5J4PH80"/>
<feature type="non-terminal residue" evidence="1">
    <location>
        <position position="1"/>
    </location>
</feature>
<dbReference type="PROSITE" id="PS01229">
    <property type="entry name" value="COF_2"/>
    <property type="match status" value="1"/>
</dbReference>
<dbReference type="GO" id="GO:0000287">
    <property type="term" value="F:magnesium ion binding"/>
    <property type="evidence" value="ECO:0007669"/>
    <property type="project" value="TreeGrafter"/>
</dbReference>
<sequence length="113" mass="12240">QMSPFITKEQEEVIMPLLPHCSAGRWCPVFADVIAASNGKEKGIDEIINYFGFSLDETMSFGDGGNDISMLHHAAIGVAMGNAGKRVKQAADYVTTSVDDNGIINALKYFNII</sequence>
<dbReference type="GO" id="GO:0016853">
    <property type="term" value="F:isomerase activity"/>
    <property type="evidence" value="ECO:0007669"/>
    <property type="project" value="UniProtKB-KW"/>
</dbReference>
<dbReference type="SUPFAM" id="SSF56784">
    <property type="entry name" value="HAD-like"/>
    <property type="match status" value="1"/>
</dbReference>
<keyword evidence="1" id="KW-0413">Isomerase</keyword>
<gene>
    <name evidence="1" type="ORF">EZS27_040113</name>
</gene>
<proteinExistence type="predicted"/>
<organism evidence="1">
    <name type="scientific">termite gut metagenome</name>
    <dbReference type="NCBI Taxonomy" id="433724"/>
    <lineage>
        <taxon>unclassified sequences</taxon>
        <taxon>metagenomes</taxon>
        <taxon>organismal metagenomes</taxon>
    </lineage>
</organism>
<dbReference type="PANTHER" id="PTHR10000:SF25">
    <property type="entry name" value="PHOSPHATASE YKRA-RELATED"/>
    <property type="match status" value="1"/>
</dbReference>
<evidence type="ECO:0000313" key="1">
    <source>
        <dbReference type="EMBL" id="KAA6308208.1"/>
    </source>
</evidence>